<feature type="coiled-coil region" evidence="3">
    <location>
        <begin position="359"/>
        <end position="400"/>
    </location>
</feature>
<dbReference type="Gene3D" id="3.30.450.20">
    <property type="entry name" value="PAS domain"/>
    <property type="match status" value="1"/>
</dbReference>
<comment type="caution">
    <text evidence="7">The sequence shown here is derived from an EMBL/GenBank/DDBJ whole genome shotgun (WGS) entry which is preliminary data.</text>
</comment>
<name>A0A495WBK3_9RHOO</name>
<dbReference type="CDD" id="cd01949">
    <property type="entry name" value="GGDEF"/>
    <property type="match status" value="1"/>
</dbReference>
<feature type="transmembrane region" description="Helical" evidence="4">
    <location>
        <begin position="293"/>
        <end position="313"/>
    </location>
</feature>
<dbReference type="Gene3D" id="6.10.340.10">
    <property type="match status" value="1"/>
</dbReference>
<dbReference type="NCBIfam" id="TIGR00254">
    <property type="entry name" value="GGDEF"/>
    <property type="match status" value="1"/>
</dbReference>
<comment type="catalytic activity">
    <reaction evidence="2">
        <text>2 GTP = 3',3'-c-di-GMP + 2 diphosphate</text>
        <dbReference type="Rhea" id="RHEA:24898"/>
        <dbReference type="ChEBI" id="CHEBI:33019"/>
        <dbReference type="ChEBI" id="CHEBI:37565"/>
        <dbReference type="ChEBI" id="CHEBI:58805"/>
        <dbReference type="EC" id="2.7.7.65"/>
    </reaction>
</comment>
<dbReference type="PANTHER" id="PTHR45138:SF9">
    <property type="entry name" value="DIGUANYLATE CYCLASE DGCM-RELATED"/>
    <property type="match status" value="1"/>
</dbReference>
<proteinExistence type="predicted"/>
<dbReference type="PANTHER" id="PTHR45138">
    <property type="entry name" value="REGULATORY COMPONENTS OF SENSORY TRANSDUCTION SYSTEM"/>
    <property type="match status" value="1"/>
</dbReference>
<dbReference type="SMART" id="SM00267">
    <property type="entry name" value="GGDEF"/>
    <property type="match status" value="1"/>
</dbReference>
<dbReference type="SUPFAM" id="SSF103190">
    <property type="entry name" value="Sensory domain-like"/>
    <property type="match status" value="1"/>
</dbReference>
<dbReference type="Gene3D" id="3.30.70.270">
    <property type="match status" value="1"/>
</dbReference>
<dbReference type="InterPro" id="IPR043128">
    <property type="entry name" value="Rev_trsase/Diguanyl_cyclase"/>
</dbReference>
<dbReference type="Pfam" id="PF00990">
    <property type="entry name" value="GGDEF"/>
    <property type="match status" value="1"/>
</dbReference>
<dbReference type="SUPFAM" id="SSF158472">
    <property type="entry name" value="HAMP domain-like"/>
    <property type="match status" value="1"/>
</dbReference>
<dbReference type="Pfam" id="PF00672">
    <property type="entry name" value="HAMP"/>
    <property type="match status" value="1"/>
</dbReference>
<evidence type="ECO:0000256" key="3">
    <source>
        <dbReference type="SAM" id="Coils"/>
    </source>
</evidence>
<evidence type="ECO:0000256" key="2">
    <source>
        <dbReference type="ARBA" id="ARBA00034247"/>
    </source>
</evidence>
<dbReference type="GO" id="GO:0007165">
    <property type="term" value="P:signal transduction"/>
    <property type="evidence" value="ECO:0007669"/>
    <property type="project" value="InterPro"/>
</dbReference>
<keyword evidence="4" id="KW-0472">Membrane</keyword>
<keyword evidence="3" id="KW-0175">Coiled coil</keyword>
<dbReference type="EMBL" id="RBXP01000015">
    <property type="protein sequence ID" value="RKT58113.1"/>
    <property type="molecule type" value="Genomic_DNA"/>
</dbReference>
<feature type="domain" description="HAMP" evidence="5">
    <location>
        <begin position="314"/>
        <end position="367"/>
    </location>
</feature>
<keyword evidence="4" id="KW-0812">Transmembrane</keyword>
<dbReference type="InterPro" id="IPR000160">
    <property type="entry name" value="GGDEF_dom"/>
</dbReference>
<dbReference type="GO" id="GO:0052621">
    <property type="term" value="F:diguanylate cyclase activity"/>
    <property type="evidence" value="ECO:0007669"/>
    <property type="project" value="UniProtKB-EC"/>
</dbReference>
<protein>
    <recommendedName>
        <fullName evidence="1">diguanylate cyclase</fullName>
        <ecNumber evidence="1">2.7.7.65</ecNumber>
    </recommendedName>
</protein>
<dbReference type="RefSeq" id="WP_121458552.1">
    <property type="nucleotide sequence ID" value="NZ_RBXP01000015.1"/>
</dbReference>
<sequence length="559" mass="61182">MLPRVLPRSFRNLLVTIFGLLTLLVSLPLYLYSSSVHRQQLLVDRQENLQSLAMATAAVLAENLVERRREIELLAQTTAFRNEPFSSPNISAGLERLKRSYQHYSWIGLTDTTGRIRAATGGQLVGVDAAARPWFEHGRQGAHVGDLHEAKLLAKLFSSDYPGQVVRFIDFASPVHDAEGNLRGVLSAHAHWRWAGYVLAAVVPASAARESIEVFIVSRDNQIIHPEQGVVDPRVPDSDDLVAHVFQDWGGSQPYLTAAHAVSEPSGDTLGWRIVVRQPRDVVLAEVRGLQRMIFVTSTAAGLLFLALAWIVAARVSQPLARLTELARRVEGGESGVDFDVKAHSRELQVLSQALGSMAQTLTEQKAALLAANHELEDKVAERTAELSRLNAELQSLARTDALTGLANRMHANERLTGEFGRYRRTGTGYALLVMDIDHFKRVNDTWGHPAGDAVLRHVAAVLRATLRTTDFIGRIGGEEFLVILPATELEQAVSVAEKLRAAVEGAPVEPVGRVTLSIGVHAPTPADADEDKALHDADQRLYAAKAGGRNRVVWQLAD</sequence>
<dbReference type="EC" id="2.7.7.65" evidence="1"/>
<dbReference type="CDD" id="cd06225">
    <property type="entry name" value="HAMP"/>
    <property type="match status" value="1"/>
</dbReference>
<dbReference type="OrthoDB" id="9813903at2"/>
<dbReference type="GO" id="GO:0016020">
    <property type="term" value="C:membrane"/>
    <property type="evidence" value="ECO:0007669"/>
    <property type="project" value="InterPro"/>
</dbReference>
<feature type="domain" description="GGDEF" evidence="6">
    <location>
        <begin position="428"/>
        <end position="558"/>
    </location>
</feature>
<dbReference type="InterPro" id="IPR029787">
    <property type="entry name" value="Nucleotide_cyclase"/>
</dbReference>
<evidence type="ECO:0000313" key="8">
    <source>
        <dbReference type="Proteomes" id="UP000270626"/>
    </source>
</evidence>
<keyword evidence="4" id="KW-1133">Transmembrane helix</keyword>
<evidence type="ECO:0000259" key="6">
    <source>
        <dbReference type="PROSITE" id="PS50887"/>
    </source>
</evidence>
<dbReference type="AlphaFoldDB" id="A0A495WBK3"/>
<organism evidence="7 8">
    <name type="scientific">Azonexus fungiphilus</name>
    <dbReference type="NCBI Taxonomy" id="146940"/>
    <lineage>
        <taxon>Bacteria</taxon>
        <taxon>Pseudomonadati</taxon>
        <taxon>Pseudomonadota</taxon>
        <taxon>Betaproteobacteria</taxon>
        <taxon>Rhodocyclales</taxon>
        <taxon>Azonexaceae</taxon>
        <taxon>Azonexus</taxon>
    </lineage>
</organism>
<dbReference type="PROSITE" id="PS50887">
    <property type="entry name" value="GGDEF"/>
    <property type="match status" value="1"/>
</dbReference>
<dbReference type="SUPFAM" id="SSF55073">
    <property type="entry name" value="Nucleotide cyclase"/>
    <property type="match status" value="1"/>
</dbReference>
<keyword evidence="8" id="KW-1185">Reference proteome</keyword>
<evidence type="ECO:0000256" key="4">
    <source>
        <dbReference type="SAM" id="Phobius"/>
    </source>
</evidence>
<dbReference type="InterPro" id="IPR003660">
    <property type="entry name" value="HAMP_dom"/>
</dbReference>
<dbReference type="InterPro" id="IPR050469">
    <property type="entry name" value="Diguanylate_Cyclase"/>
</dbReference>
<dbReference type="PROSITE" id="PS50885">
    <property type="entry name" value="HAMP"/>
    <property type="match status" value="1"/>
</dbReference>
<gene>
    <name evidence="7" type="ORF">DFR40_2055</name>
</gene>
<reference evidence="7 8" key="1">
    <citation type="submission" date="2018-10" db="EMBL/GenBank/DDBJ databases">
        <title>Genomic Encyclopedia of Type Strains, Phase IV (KMG-IV): sequencing the most valuable type-strain genomes for metagenomic binning, comparative biology and taxonomic classification.</title>
        <authorList>
            <person name="Goeker M."/>
        </authorList>
    </citation>
    <scope>NUCLEOTIDE SEQUENCE [LARGE SCALE GENOMIC DNA]</scope>
    <source>
        <strain evidence="7 8">DSM 23841</strain>
    </source>
</reference>
<dbReference type="SMART" id="SM00304">
    <property type="entry name" value="HAMP"/>
    <property type="match status" value="1"/>
</dbReference>
<dbReference type="FunFam" id="3.30.70.270:FF:000001">
    <property type="entry name" value="Diguanylate cyclase domain protein"/>
    <property type="match status" value="1"/>
</dbReference>
<dbReference type="InterPro" id="IPR029151">
    <property type="entry name" value="Sensor-like_sf"/>
</dbReference>
<feature type="transmembrane region" description="Helical" evidence="4">
    <location>
        <begin position="12"/>
        <end position="32"/>
    </location>
</feature>
<evidence type="ECO:0000256" key="1">
    <source>
        <dbReference type="ARBA" id="ARBA00012528"/>
    </source>
</evidence>
<accession>A0A495WBK3</accession>
<evidence type="ECO:0000259" key="5">
    <source>
        <dbReference type="PROSITE" id="PS50885"/>
    </source>
</evidence>
<dbReference type="Proteomes" id="UP000270626">
    <property type="component" value="Unassembled WGS sequence"/>
</dbReference>
<evidence type="ECO:0000313" key="7">
    <source>
        <dbReference type="EMBL" id="RKT58113.1"/>
    </source>
</evidence>